<dbReference type="EMBL" id="MN739088">
    <property type="protein sequence ID" value="QHS87772.1"/>
    <property type="molecule type" value="Genomic_DNA"/>
</dbReference>
<evidence type="ECO:0000313" key="3">
    <source>
        <dbReference type="EMBL" id="QHS87772.1"/>
    </source>
</evidence>
<feature type="compositionally biased region" description="Low complexity" evidence="1">
    <location>
        <begin position="83"/>
        <end position="93"/>
    </location>
</feature>
<evidence type="ECO:0000256" key="1">
    <source>
        <dbReference type="SAM" id="MobiDB-lite"/>
    </source>
</evidence>
<feature type="region of interest" description="Disordered" evidence="1">
    <location>
        <begin position="136"/>
        <end position="198"/>
    </location>
</feature>
<feature type="compositionally biased region" description="Low complexity" evidence="1">
    <location>
        <begin position="171"/>
        <end position="180"/>
    </location>
</feature>
<feature type="region of interest" description="Disordered" evidence="1">
    <location>
        <begin position="44"/>
        <end position="93"/>
    </location>
</feature>
<accession>A0A6C0B6U6</accession>
<name>A0A6C0B6U6_9ZZZZ</name>
<feature type="region of interest" description="Disordered" evidence="1">
    <location>
        <begin position="214"/>
        <end position="236"/>
    </location>
</feature>
<feature type="compositionally biased region" description="Low complexity" evidence="1">
    <location>
        <begin position="59"/>
        <end position="76"/>
    </location>
</feature>
<keyword evidence="2" id="KW-0812">Transmembrane</keyword>
<feature type="compositionally biased region" description="Polar residues" evidence="1">
    <location>
        <begin position="214"/>
        <end position="225"/>
    </location>
</feature>
<evidence type="ECO:0000256" key="2">
    <source>
        <dbReference type="SAM" id="Phobius"/>
    </source>
</evidence>
<keyword evidence="2" id="KW-1133">Transmembrane helix</keyword>
<proteinExistence type="predicted"/>
<protein>
    <submittedName>
        <fullName evidence="3">Uncharacterized protein</fullName>
    </submittedName>
</protein>
<sequence length="338" mass="37058">MNEFRLLFQIFLVFVLFSGIYVIFWVHKYSESFTEGLTATPMATTTAGPNSVTPLGAAPPSNNSNTSIPTSNSVTPLGAAPPDNTNNTNNINSDNINYDVLLARLIAARKGKGAGYNSDITGAPLSAVYNNQAEMIYPNGDTKGSYQPQEDESSNNNDNNNDNDNKHDNNDNNNNNNNDNNNEDDNNGSRQENDSKTGEQNLDDYVLNQHPVSLQPSIDTNSQVEGDNRENNVYSGPEKDFLSSTAAYPDSPYSPFDPLNEDINHYEYVAKEFASSQPTGLSDNPMDPNWGGVKFTQDVIKSGKYSENNITKPLLFQPKGLYIDAVPSAFGKPEDILE</sequence>
<keyword evidence="2" id="KW-0472">Membrane</keyword>
<organism evidence="3">
    <name type="scientific">viral metagenome</name>
    <dbReference type="NCBI Taxonomy" id="1070528"/>
    <lineage>
        <taxon>unclassified sequences</taxon>
        <taxon>metagenomes</taxon>
        <taxon>organismal metagenomes</taxon>
    </lineage>
</organism>
<feature type="transmembrane region" description="Helical" evidence="2">
    <location>
        <begin position="6"/>
        <end position="26"/>
    </location>
</feature>
<reference evidence="3" key="1">
    <citation type="journal article" date="2020" name="Nature">
        <title>Giant virus diversity and host interactions through global metagenomics.</title>
        <authorList>
            <person name="Schulz F."/>
            <person name="Roux S."/>
            <person name="Paez-Espino D."/>
            <person name="Jungbluth S."/>
            <person name="Walsh D.A."/>
            <person name="Denef V.J."/>
            <person name="McMahon K.D."/>
            <person name="Konstantinidis K.T."/>
            <person name="Eloe-Fadrosh E.A."/>
            <person name="Kyrpides N.C."/>
            <person name="Woyke T."/>
        </authorList>
    </citation>
    <scope>NUCLEOTIDE SEQUENCE</scope>
    <source>
        <strain evidence="3">GVMAG-M-3300010158-13</strain>
    </source>
</reference>
<dbReference type="AlphaFoldDB" id="A0A6C0B6U6"/>